<sequence>MFYKLTISLVLLFLQNSFVIAFNSSKSNESRIEKSRNFYQTDHFRIKYLTPYTYYPSRLKDNFGYLKNTKWLKFGCECYLDELDNYKKYFSTEIVETDSSTSEFNLLLLEFNNNSDFLLDHYEPKHETNQLAENEYDYPDHDREIYTLVYMKNFFIDYTETENEIELNCKATLIYPTGLDDQHSIILNEKFLSSVQLQLKIHEEYSKKKRSVKKSLKTRRYINNIIEVEVKEGPLIFNKNAFESLDTSCKIKLLDFDSTYALDHAISKSFQINQISKNQTKPQISTVGNSASIINQVNFKSILLISFAHFFFLL</sequence>
<feature type="signal peptide" evidence="1">
    <location>
        <begin position="1"/>
        <end position="21"/>
    </location>
</feature>
<accession>A0A813Q4R3</accession>
<comment type="caution">
    <text evidence="2">The sequence shown here is derived from an EMBL/GenBank/DDBJ whole genome shotgun (WGS) entry which is preliminary data.</text>
</comment>
<dbReference type="OrthoDB" id="10581061at2759"/>
<proteinExistence type="predicted"/>
<dbReference type="Proteomes" id="UP000663879">
    <property type="component" value="Unassembled WGS sequence"/>
</dbReference>
<keyword evidence="1" id="KW-0732">Signal</keyword>
<keyword evidence="3" id="KW-1185">Reference proteome</keyword>
<dbReference type="EMBL" id="CAJNOC010000440">
    <property type="protein sequence ID" value="CAF0761942.1"/>
    <property type="molecule type" value="Genomic_DNA"/>
</dbReference>
<dbReference type="AlphaFoldDB" id="A0A813Q4R3"/>
<organism evidence="2 3">
    <name type="scientific">Brachionus calyciflorus</name>
    <dbReference type="NCBI Taxonomy" id="104777"/>
    <lineage>
        <taxon>Eukaryota</taxon>
        <taxon>Metazoa</taxon>
        <taxon>Spiralia</taxon>
        <taxon>Gnathifera</taxon>
        <taxon>Rotifera</taxon>
        <taxon>Eurotatoria</taxon>
        <taxon>Monogononta</taxon>
        <taxon>Pseudotrocha</taxon>
        <taxon>Ploima</taxon>
        <taxon>Brachionidae</taxon>
        <taxon>Brachionus</taxon>
    </lineage>
</organism>
<gene>
    <name evidence="2" type="ORF">OXX778_LOCUS4480</name>
</gene>
<reference evidence="2" key="1">
    <citation type="submission" date="2021-02" db="EMBL/GenBank/DDBJ databases">
        <authorList>
            <person name="Nowell W R."/>
        </authorList>
    </citation>
    <scope>NUCLEOTIDE SEQUENCE</scope>
    <source>
        <strain evidence="2">Ploen Becks lab</strain>
    </source>
</reference>
<evidence type="ECO:0000313" key="3">
    <source>
        <dbReference type="Proteomes" id="UP000663879"/>
    </source>
</evidence>
<evidence type="ECO:0000256" key="1">
    <source>
        <dbReference type="SAM" id="SignalP"/>
    </source>
</evidence>
<evidence type="ECO:0000313" key="2">
    <source>
        <dbReference type="EMBL" id="CAF0761942.1"/>
    </source>
</evidence>
<feature type="chain" id="PRO_5032619131" evidence="1">
    <location>
        <begin position="22"/>
        <end position="314"/>
    </location>
</feature>
<protein>
    <submittedName>
        <fullName evidence="2">Uncharacterized protein</fullName>
    </submittedName>
</protein>
<name>A0A813Q4R3_9BILA</name>